<evidence type="ECO:0000313" key="6">
    <source>
        <dbReference type="EMBL" id="VAW76105.1"/>
    </source>
</evidence>
<dbReference type="GO" id="GO:0043023">
    <property type="term" value="F:ribosomal large subunit binding"/>
    <property type="evidence" value="ECO:0007669"/>
    <property type="project" value="TreeGrafter"/>
</dbReference>
<name>A0A3B0Y5Q8_9ZZZZ</name>
<dbReference type="NCBIfam" id="TIGR00496">
    <property type="entry name" value="frr"/>
    <property type="match status" value="1"/>
</dbReference>
<dbReference type="FunFam" id="3.30.1360.40:FF:000001">
    <property type="entry name" value="Ribosome-recycling factor"/>
    <property type="match status" value="1"/>
</dbReference>
<evidence type="ECO:0000256" key="2">
    <source>
        <dbReference type="ARBA" id="ARBA00005912"/>
    </source>
</evidence>
<organism evidence="6">
    <name type="scientific">hydrothermal vent metagenome</name>
    <dbReference type="NCBI Taxonomy" id="652676"/>
    <lineage>
        <taxon>unclassified sequences</taxon>
        <taxon>metagenomes</taxon>
        <taxon>ecological metagenomes</taxon>
    </lineage>
</organism>
<dbReference type="Gene3D" id="1.10.132.20">
    <property type="entry name" value="Ribosome-recycling factor"/>
    <property type="match status" value="1"/>
</dbReference>
<dbReference type="InterPro" id="IPR002661">
    <property type="entry name" value="Ribosome_recyc_fac"/>
</dbReference>
<dbReference type="PANTHER" id="PTHR20982">
    <property type="entry name" value="RIBOSOME RECYCLING FACTOR"/>
    <property type="match status" value="1"/>
</dbReference>
<dbReference type="InterPro" id="IPR036191">
    <property type="entry name" value="RRF_sf"/>
</dbReference>
<keyword evidence="4" id="KW-0648">Protein biosynthesis</keyword>
<evidence type="ECO:0000259" key="5">
    <source>
        <dbReference type="Pfam" id="PF01765"/>
    </source>
</evidence>
<evidence type="ECO:0000256" key="3">
    <source>
        <dbReference type="ARBA" id="ARBA00022490"/>
    </source>
</evidence>
<sequence>MIKEILEDADLRMGKSIDAFKSALSKIRTGRAHPSLLDHIKVEYYGSDVPLSQVANITVEDSRTLVVNPWEKPMVQLVEKAIMKSDLGLNPNTAGTIIRIPMPALTEERRRDMVKIVRNEAEGARVAIRNIRRDANSDFKELLKEKDISEDDERSASERVQKLTDQNVAEVEKLVEVKEAELMEI</sequence>
<evidence type="ECO:0000256" key="1">
    <source>
        <dbReference type="ARBA" id="ARBA00004496"/>
    </source>
</evidence>
<protein>
    <submittedName>
        <fullName evidence="6">Ribosome recycling factor</fullName>
    </submittedName>
</protein>
<reference evidence="6" key="1">
    <citation type="submission" date="2018-06" db="EMBL/GenBank/DDBJ databases">
        <authorList>
            <person name="Zhirakovskaya E."/>
        </authorList>
    </citation>
    <scope>NUCLEOTIDE SEQUENCE</scope>
</reference>
<dbReference type="HAMAP" id="MF_00040">
    <property type="entry name" value="RRF"/>
    <property type="match status" value="1"/>
</dbReference>
<comment type="similarity">
    <text evidence="2">Belongs to the RRF family.</text>
</comment>
<dbReference type="Gene3D" id="3.30.1360.40">
    <property type="match status" value="1"/>
</dbReference>
<proteinExistence type="inferred from homology"/>
<feature type="domain" description="Ribosome recycling factor" evidence="5">
    <location>
        <begin position="20"/>
        <end position="183"/>
    </location>
</feature>
<comment type="subcellular location">
    <subcellularLocation>
        <location evidence="1">Cytoplasm</location>
    </subcellularLocation>
</comment>
<dbReference type="PANTHER" id="PTHR20982:SF3">
    <property type="entry name" value="MITOCHONDRIAL RIBOSOME RECYCLING FACTOR PSEUDO 1"/>
    <property type="match status" value="1"/>
</dbReference>
<dbReference type="CDD" id="cd00520">
    <property type="entry name" value="RRF"/>
    <property type="match status" value="1"/>
</dbReference>
<gene>
    <name evidence="6" type="ORF">MNBD_GAMMA15-1635</name>
</gene>
<dbReference type="GO" id="GO:0002184">
    <property type="term" value="P:cytoplasmic translational termination"/>
    <property type="evidence" value="ECO:0007669"/>
    <property type="project" value="TreeGrafter"/>
</dbReference>
<evidence type="ECO:0000256" key="4">
    <source>
        <dbReference type="ARBA" id="ARBA00022917"/>
    </source>
</evidence>
<dbReference type="GO" id="GO:0005829">
    <property type="term" value="C:cytosol"/>
    <property type="evidence" value="ECO:0007669"/>
    <property type="project" value="GOC"/>
</dbReference>
<dbReference type="SUPFAM" id="SSF55194">
    <property type="entry name" value="Ribosome recycling factor, RRF"/>
    <property type="match status" value="1"/>
</dbReference>
<keyword evidence="3" id="KW-0963">Cytoplasm</keyword>
<dbReference type="Pfam" id="PF01765">
    <property type="entry name" value="RRF"/>
    <property type="match status" value="1"/>
</dbReference>
<accession>A0A3B0Y5Q8</accession>
<dbReference type="AlphaFoldDB" id="A0A3B0Y5Q8"/>
<dbReference type="EMBL" id="UOFN01000055">
    <property type="protein sequence ID" value="VAW76105.1"/>
    <property type="molecule type" value="Genomic_DNA"/>
</dbReference>
<dbReference type="InterPro" id="IPR023584">
    <property type="entry name" value="Ribosome_recyc_fac_dom"/>
</dbReference>
<dbReference type="FunFam" id="1.10.132.20:FF:000001">
    <property type="entry name" value="Ribosome-recycling factor"/>
    <property type="match status" value="1"/>
</dbReference>